<proteinExistence type="predicted"/>
<dbReference type="EMBL" id="FUYV01000005">
    <property type="protein sequence ID" value="SKB80221.1"/>
    <property type="molecule type" value="Genomic_DNA"/>
</dbReference>
<keyword evidence="2" id="KW-1185">Reference proteome</keyword>
<dbReference type="RefSeq" id="WP_079557013.1">
    <property type="nucleotide sequence ID" value="NZ_CP021904.1"/>
</dbReference>
<evidence type="ECO:0000313" key="2">
    <source>
        <dbReference type="Proteomes" id="UP000191055"/>
    </source>
</evidence>
<gene>
    <name evidence="1" type="ORF">SAMN03080601_01236</name>
</gene>
<sequence>MVKILIIIPLIILGLLSCHSKHITLDYSTHHGACWNSDSTKIAVIISSTAFRRPEGISRFPDGGRVKYEFKKTALYIYSLHENNLREIDDFSDLVSLIGTNRSSWDGKIDFRDSILYYKIDPVLDWDFLKRLAAKQEDKLGQIPILKEKYDKIFQYELTSGETNSIDTTELFGLFSDISRVNLTQLNQKLNNVPLSQMGLVLSSFHNKPEEQLIDETIFLQNKSATTRKAVFEQIISELDERELQSILNRMERYKSRSTGLEKDRYEKNSKELYENIKALL</sequence>
<name>A0A1T5E8L5_9BACT</name>
<reference evidence="1 2" key="1">
    <citation type="submission" date="2017-02" db="EMBL/GenBank/DDBJ databases">
        <authorList>
            <person name="Peterson S.W."/>
        </authorList>
    </citation>
    <scope>NUCLEOTIDE SEQUENCE [LARGE SCALE GENOMIC DNA]</scope>
    <source>
        <strain evidence="1 2">DSM 24412</strain>
    </source>
</reference>
<dbReference type="OrthoDB" id="9907052at2"/>
<dbReference type="AlphaFoldDB" id="A0A1T5E8L5"/>
<dbReference type="Proteomes" id="UP000191055">
    <property type="component" value="Unassembled WGS sequence"/>
</dbReference>
<accession>A0A1T5E8L5</accession>
<dbReference type="PROSITE" id="PS51257">
    <property type="entry name" value="PROKAR_LIPOPROTEIN"/>
    <property type="match status" value="1"/>
</dbReference>
<dbReference type="STRING" id="889453.SAMN03080601_01236"/>
<evidence type="ECO:0000313" key="1">
    <source>
        <dbReference type="EMBL" id="SKB80221.1"/>
    </source>
</evidence>
<evidence type="ECO:0008006" key="3">
    <source>
        <dbReference type="Google" id="ProtNLM"/>
    </source>
</evidence>
<organism evidence="1 2">
    <name type="scientific">Alkalitalea saponilacus</name>
    <dbReference type="NCBI Taxonomy" id="889453"/>
    <lineage>
        <taxon>Bacteria</taxon>
        <taxon>Pseudomonadati</taxon>
        <taxon>Bacteroidota</taxon>
        <taxon>Bacteroidia</taxon>
        <taxon>Marinilabiliales</taxon>
        <taxon>Marinilabiliaceae</taxon>
        <taxon>Alkalitalea</taxon>
    </lineage>
</organism>
<dbReference type="KEGG" id="asx:CDL62_07975"/>
<protein>
    <recommendedName>
        <fullName evidence="3">Lipoprotein</fullName>
    </recommendedName>
</protein>